<name>A0A9Q4DGI7_ACTPL</name>
<dbReference type="PANTHER" id="PTHR30050">
    <property type="entry name" value="CHROMOSOMAL REPLICATION INITIATOR PROTEIN DNAA"/>
    <property type="match status" value="1"/>
</dbReference>
<gene>
    <name evidence="2" type="ORF">OYG11_02710</name>
</gene>
<dbReference type="Pfam" id="PF01695">
    <property type="entry name" value="IstB_IS21"/>
    <property type="match status" value="1"/>
</dbReference>
<dbReference type="EMBL" id="JAPQFC010000001">
    <property type="protein sequence ID" value="MCY6523164.1"/>
    <property type="molecule type" value="Genomic_DNA"/>
</dbReference>
<dbReference type="RefSeq" id="WP_237594141.1">
    <property type="nucleotide sequence ID" value="NZ_CP031861.1"/>
</dbReference>
<protein>
    <submittedName>
        <fullName evidence="2">ATP-binding protein</fullName>
    </submittedName>
</protein>
<dbReference type="Gene3D" id="3.40.50.300">
    <property type="entry name" value="P-loop containing nucleotide triphosphate hydrolases"/>
    <property type="match status" value="1"/>
</dbReference>
<dbReference type="AlphaFoldDB" id="A0A9Q4DGI7"/>
<accession>A0A9Q4DGI7</accession>
<evidence type="ECO:0000259" key="1">
    <source>
        <dbReference type="SMART" id="SM00382"/>
    </source>
</evidence>
<dbReference type="SUPFAM" id="SSF52540">
    <property type="entry name" value="P-loop containing nucleoside triphosphate hydrolases"/>
    <property type="match status" value="1"/>
</dbReference>
<evidence type="ECO:0000313" key="2">
    <source>
        <dbReference type="EMBL" id="MCY6523164.1"/>
    </source>
</evidence>
<dbReference type="GO" id="GO:0006260">
    <property type="term" value="P:DNA replication"/>
    <property type="evidence" value="ECO:0007669"/>
    <property type="project" value="TreeGrafter"/>
</dbReference>
<sequence length="276" mass="31333">MMNFAEKLENLSKNLETATNGFIPREGISDERREQQCDKHGTFTQFIRTYSMPMLGVKQIKTDCPDCIKAEIESLKLKEQQAKASVISVLKTTAGIPKRFSNVSFINYEETTANTRAKRLCKAYADKWLDRKEKGGGLILCGKPGTGKNHLACAIANQVIEQHQHEVLITTALRIARKIKSTWTKDAAENEWEAMETYIEPDLLVVDEIGVQFGSEAEKIILFEIINTRYEEMKPTILISNLSQDELGQYVGERIIDRMKEGGGAMVVFDWESYRK</sequence>
<reference evidence="2" key="1">
    <citation type="journal article" date="2021" name="Vet Sci">
        <title>O-Serogroups and Pathovirotypes of Escherichia coli Isolated from Post-Weaning Piglets Showing Diarrhoea and/or Oedema in South Korea.</title>
        <authorList>
            <person name="Byun J.W."/>
            <person name="Moon B.Y."/>
            <person name="Do K.H."/>
            <person name="Lee K."/>
            <person name="Lee H.Y."/>
            <person name="Kim W.I."/>
            <person name="So B."/>
            <person name="Lee W.K."/>
        </authorList>
    </citation>
    <scope>NUCLEOTIDE SEQUENCE</scope>
    <source>
        <strain evidence="2">84/14</strain>
    </source>
</reference>
<organism evidence="2 3">
    <name type="scientific">Actinobacillus pleuropneumoniae</name>
    <name type="common">Haemophilus pleuropneumoniae</name>
    <dbReference type="NCBI Taxonomy" id="715"/>
    <lineage>
        <taxon>Bacteria</taxon>
        <taxon>Pseudomonadati</taxon>
        <taxon>Pseudomonadota</taxon>
        <taxon>Gammaproteobacteria</taxon>
        <taxon>Pasteurellales</taxon>
        <taxon>Pasteurellaceae</taxon>
        <taxon>Actinobacillus</taxon>
    </lineage>
</organism>
<dbReference type="SMART" id="SM00382">
    <property type="entry name" value="AAA"/>
    <property type="match status" value="1"/>
</dbReference>
<dbReference type="GO" id="GO:0005524">
    <property type="term" value="F:ATP binding"/>
    <property type="evidence" value="ECO:0007669"/>
    <property type="project" value="UniProtKB-KW"/>
</dbReference>
<feature type="domain" description="AAA+ ATPase" evidence="1">
    <location>
        <begin position="134"/>
        <end position="260"/>
    </location>
</feature>
<proteinExistence type="predicted"/>
<dbReference type="PANTHER" id="PTHR30050:SF4">
    <property type="entry name" value="ATP-BINDING PROTEIN RV3427C IN INSERTION SEQUENCE-RELATED"/>
    <property type="match status" value="1"/>
</dbReference>
<keyword evidence="2" id="KW-0067">ATP-binding</keyword>
<reference evidence="2" key="2">
    <citation type="submission" date="2022-12" db="EMBL/GenBank/DDBJ databases">
        <authorList>
            <person name="Kardos G."/>
            <person name="Sarkozi R."/>
            <person name="Laczko L."/>
            <person name="Marton S."/>
            <person name="Makrai L."/>
            <person name="Banyai K."/>
            <person name="Fodor L."/>
        </authorList>
    </citation>
    <scope>NUCLEOTIDE SEQUENCE</scope>
    <source>
        <strain evidence="2">84/14</strain>
    </source>
</reference>
<comment type="caution">
    <text evidence="2">The sequence shown here is derived from an EMBL/GenBank/DDBJ whole genome shotgun (WGS) entry which is preliminary data.</text>
</comment>
<dbReference type="InterPro" id="IPR027417">
    <property type="entry name" value="P-loop_NTPase"/>
</dbReference>
<keyword evidence="2" id="KW-0547">Nucleotide-binding</keyword>
<evidence type="ECO:0000313" key="3">
    <source>
        <dbReference type="Proteomes" id="UP001077788"/>
    </source>
</evidence>
<dbReference type="CDD" id="cd00009">
    <property type="entry name" value="AAA"/>
    <property type="match status" value="1"/>
</dbReference>
<dbReference type="InterPro" id="IPR003593">
    <property type="entry name" value="AAA+_ATPase"/>
</dbReference>
<dbReference type="InterPro" id="IPR002611">
    <property type="entry name" value="IstB_ATP-bd"/>
</dbReference>
<dbReference type="Proteomes" id="UP001077788">
    <property type="component" value="Unassembled WGS sequence"/>
</dbReference>